<dbReference type="InterPro" id="IPR036291">
    <property type="entry name" value="NAD(P)-bd_dom_sf"/>
</dbReference>
<evidence type="ECO:0000313" key="1">
    <source>
        <dbReference type="EMBL" id="QHS93718.1"/>
    </source>
</evidence>
<evidence type="ECO:0008006" key="2">
    <source>
        <dbReference type="Google" id="ProtNLM"/>
    </source>
</evidence>
<sequence>MLRLGLIGLGAHMCDKLLPVLQGMSDVSLEYGCCRSQDILEVRQKQYGFKNITTEWKQVLPNVDA</sequence>
<reference evidence="1" key="1">
    <citation type="journal article" date="2020" name="Nature">
        <title>Giant virus diversity and host interactions through global metagenomics.</title>
        <authorList>
            <person name="Schulz F."/>
            <person name="Roux S."/>
            <person name="Paez-Espino D."/>
            <person name="Jungbluth S."/>
            <person name="Walsh D.A."/>
            <person name="Denef V.J."/>
            <person name="McMahon K.D."/>
            <person name="Konstantinidis K.T."/>
            <person name="Eloe-Fadrosh E.A."/>
            <person name="Kyrpides N.C."/>
            <person name="Woyke T."/>
        </authorList>
    </citation>
    <scope>NUCLEOTIDE SEQUENCE</scope>
    <source>
        <strain evidence="1">GVMAG-M-3300018080-19</strain>
    </source>
</reference>
<dbReference type="EMBL" id="MN739208">
    <property type="protein sequence ID" value="QHS93718.1"/>
    <property type="molecule type" value="Genomic_DNA"/>
</dbReference>
<accession>A0A6C0BQQ2</accession>
<dbReference type="SUPFAM" id="SSF51735">
    <property type="entry name" value="NAD(P)-binding Rossmann-fold domains"/>
    <property type="match status" value="1"/>
</dbReference>
<protein>
    <recommendedName>
        <fullName evidence="2">Gfo/Idh/MocA-like oxidoreductase N-terminal domain-containing protein</fullName>
    </recommendedName>
</protein>
<proteinExistence type="predicted"/>
<dbReference type="AlphaFoldDB" id="A0A6C0BQQ2"/>
<dbReference type="Gene3D" id="3.40.50.720">
    <property type="entry name" value="NAD(P)-binding Rossmann-like Domain"/>
    <property type="match status" value="1"/>
</dbReference>
<organism evidence="1">
    <name type="scientific">viral metagenome</name>
    <dbReference type="NCBI Taxonomy" id="1070528"/>
    <lineage>
        <taxon>unclassified sequences</taxon>
        <taxon>metagenomes</taxon>
        <taxon>organismal metagenomes</taxon>
    </lineage>
</organism>
<name>A0A6C0BQQ2_9ZZZZ</name>